<dbReference type="InterPro" id="IPR050973">
    <property type="entry name" value="H3K9_Histone-Lys_N-MTase"/>
</dbReference>
<dbReference type="SUPFAM" id="SSF82199">
    <property type="entry name" value="SET domain"/>
    <property type="match status" value="1"/>
</dbReference>
<protein>
    <recommendedName>
        <fullName evidence="8">SET domain-containing protein</fullName>
    </recommendedName>
</protein>
<proteinExistence type="predicted"/>
<dbReference type="Proteomes" id="UP000219338">
    <property type="component" value="Unassembled WGS sequence"/>
</dbReference>
<feature type="domain" description="SET" evidence="8">
    <location>
        <begin position="50"/>
        <end position="176"/>
    </location>
</feature>
<evidence type="ECO:0000259" key="8">
    <source>
        <dbReference type="PROSITE" id="PS50280"/>
    </source>
</evidence>
<evidence type="ECO:0000313" key="10">
    <source>
        <dbReference type="Proteomes" id="UP000219338"/>
    </source>
</evidence>
<evidence type="ECO:0000256" key="1">
    <source>
        <dbReference type="ARBA" id="ARBA00004286"/>
    </source>
</evidence>
<keyword evidence="2" id="KW-0158">Chromosome</keyword>
<dbReference type="InterPro" id="IPR046341">
    <property type="entry name" value="SET_dom_sf"/>
</dbReference>
<dbReference type="GO" id="GO:0032259">
    <property type="term" value="P:methylation"/>
    <property type="evidence" value="ECO:0007669"/>
    <property type="project" value="UniProtKB-KW"/>
</dbReference>
<dbReference type="GO" id="GO:0008168">
    <property type="term" value="F:methyltransferase activity"/>
    <property type="evidence" value="ECO:0007669"/>
    <property type="project" value="UniProtKB-KW"/>
</dbReference>
<evidence type="ECO:0000256" key="2">
    <source>
        <dbReference type="ARBA" id="ARBA00022454"/>
    </source>
</evidence>
<keyword evidence="4" id="KW-0808">Transferase</keyword>
<dbReference type="OrthoDB" id="308383at2759"/>
<evidence type="ECO:0000313" key="9">
    <source>
        <dbReference type="EMBL" id="SJL04599.1"/>
    </source>
</evidence>
<keyword evidence="5" id="KW-0949">S-adenosyl-L-methionine</keyword>
<dbReference type="PANTHER" id="PTHR46223:SF3">
    <property type="entry name" value="HISTONE-LYSINE N-METHYLTRANSFERASE SET-23"/>
    <property type="match status" value="1"/>
</dbReference>
<accession>A0A284R7D8</accession>
<organism evidence="9 10">
    <name type="scientific">Armillaria ostoyae</name>
    <name type="common">Armillaria root rot fungus</name>
    <dbReference type="NCBI Taxonomy" id="47428"/>
    <lineage>
        <taxon>Eukaryota</taxon>
        <taxon>Fungi</taxon>
        <taxon>Dikarya</taxon>
        <taxon>Basidiomycota</taxon>
        <taxon>Agaricomycotina</taxon>
        <taxon>Agaricomycetes</taxon>
        <taxon>Agaricomycetidae</taxon>
        <taxon>Agaricales</taxon>
        <taxon>Marasmiineae</taxon>
        <taxon>Physalacriaceae</taxon>
        <taxon>Armillaria</taxon>
    </lineage>
</organism>
<sequence>MFDLPTIIVENKIDAEAIPPAFHTYYEGMMTCQGVPDVMMLEVVQLRRQCHIKIAKTCNKGWGVFLTGSETVARGTFIGLYAGQYIMKEEGIHHMASTGSSYLFDLDFYHLQDVNPSYMIDGERMGNFARYMNHSCEANCCVEACYIDEGNLAKPLVAIFANEDINPNEELTLSYFGGILPSANSPSTGVRCECKKPLCVGYIFP</sequence>
<evidence type="ECO:0000256" key="4">
    <source>
        <dbReference type="ARBA" id="ARBA00022679"/>
    </source>
</evidence>
<name>A0A284R7D8_ARMOS</name>
<gene>
    <name evidence="9" type="ORF">ARMOST_07967</name>
</gene>
<comment type="subcellular location">
    <subcellularLocation>
        <location evidence="1">Chromosome</location>
    </subcellularLocation>
</comment>
<evidence type="ECO:0000256" key="6">
    <source>
        <dbReference type="ARBA" id="ARBA00022723"/>
    </source>
</evidence>
<dbReference type="Pfam" id="PF00856">
    <property type="entry name" value="SET"/>
    <property type="match status" value="1"/>
</dbReference>
<dbReference type="GO" id="GO:0005694">
    <property type="term" value="C:chromosome"/>
    <property type="evidence" value="ECO:0007669"/>
    <property type="project" value="UniProtKB-SubCell"/>
</dbReference>
<evidence type="ECO:0000256" key="7">
    <source>
        <dbReference type="ARBA" id="ARBA00022833"/>
    </source>
</evidence>
<dbReference type="AlphaFoldDB" id="A0A284R7D8"/>
<keyword evidence="10" id="KW-1185">Reference proteome</keyword>
<reference evidence="10" key="1">
    <citation type="journal article" date="2017" name="Nat. Ecol. Evol.">
        <title>Genome expansion and lineage-specific genetic innovations in the forest pathogenic fungi Armillaria.</title>
        <authorList>
            <person name="Sipos G."/>
            <person name="Prasanna A.N."/>
            <person name="Walter M.C."/>
            <person name="O'Connor E."/>
            <person name="Balint B."/>
            <person name="Krizsan K."/>
            <person name="Kiss B."/>
            <person name="Hess J."/>
            <person name="Varga T."/>
            <person name="Slot J."/>
            <person name="Riley R."/>
            <person name="Boka B."/>
            <person name="Rigling D."/>
            <person name="Barry K."/>
            <person name="Lee J."/>
            <person name="Mihaltcheva S."/>
            <person name="LaButti K."/>
            <person name="Lipzen A."/>
            <person name="Waldron R."/>
            <person name="Moloney N.M."/>
            <person name="Sperisen C."/>
            <person name="Kredics L."/>
            <person name="Vagvoelgyi C."/>
            <person name="Patrignani A."/>
            <person name="Fitzpatrick D."/>
            <person name="Nagy I."/>
            <person name="Doyle S."/>
            <person name="Anderson J.B."/>
            <person name="Grigoriev I.V."/>
            <person name="Gueldener U."/>
            <person name="Muensterkoetter M."/>
            <person name="Nagy L.G."/>
        </authorList>
    </citation>
    <scope>NUCLEOTIDE SEQUENCE [LARGE SCALE GENOMIC DNA]</scope>
    <source>
        <strain evidence="10">C18/9</strain>
    </source>
</reference>
<dbReference type="GO" id="GO:0046872">
    <property type="term" value="F:metal ion binding"/>
    <property type="evidence" value="ECO:0007669"/>
    <property type="project" value="UniProtKB-KW"/>
</dbReference>
<dbReference type="STRING" id="47428.A0A284R7D8"/>
<dbReference type="Gene3D" id="2.170.270.10">
    <property type="entry name" value="SET domain"/>
    <property type="match status" value="1"/>
</dbReference>
<dbReference type="EMBL" id="FUEG01000005">
    <property type="protein sequence ID" value="SJL04599.1"/>
    <property type="molecule type" value="Genomic_DNA"/>
</dbReference>
<dbReference type="InterPro" id="IPR001214">
    <property type="entry name" value="SET_dom"/>
</dbReference>
<dbReference type="SMART" id="SM00317">
    <property type="entry name" value="SET"/>
    <property type="match status" value="1"/>
</dbReference>
<dbReference type="PROSITE" id="PS50280">
    <property type="entry name" value="SET"/>
    <property type="match status" value="1"/>
</dbReference>
<keyword evidence="3" id="KW-0489">Methyltransferase</keyword>
<keyword evidence="7" id="KW-0862">Zinc</keyword>
<evidence type="ECO:0000256" key="3">
    <source>
        <dbReference type="ARBA" id="ARBA00022603"/>
    </source>
</evidence>
<evidence type="ECO:0000256" key="5">
    <source>
        <dbReference type="ARBA" id="ARBA00022691"/>
    </source>
</evidence>
<dbReference type="PANTHER" id="PTHR46223">
    <property type="entry name" value="HISTONE-LYSINE N-METHYLTRANSFERASE SUV39H"/>
    <property type="match status" value="1"/>
</dbReference>
<keyword evidence="6" id="KW-0479">Metal-binding</keyword>